<proteinExistence type="predicted"/>
<evidence type="ECO:0000256" key="1">
    <source>
        <dbReference type="SAM" id="Phobius"/>
    </source>
</evidence>
<dbReference type="RefSeq" id="XP_047764932.1">
    <property type="nucleotide sequence ID" value="XM_047910504.1"/>
</dbReference>
<dbReference type="AlphaFoldDB" id="A0A9Q8PDR7"/>
<accession>A0A9Q8PDR7</accession>
<dbReference type="GeneID" id="71991234"/>
<name>A0A9Q8PDR7_PASFU</name>
<keyword evidence="1" id="KW-1133">Transmembrane helix</keyword>
<dbReference type="Proteomes" id="UP000756132">
    <property type="component" value="Chromosome 8"/>
</dbReference>
<sequence>MPRTVGHFFDIAPMTRAQGGPIQGYLANPDFPASPNEEQTVYKVDRHDFSIRLAQLLNSFWLLSAGPYATPYGIDGDTRGNGQAVQISEAHGRAVRAFQVIQCHTIWLVFLIVASTFLMAACILSAVLRPRWNAVELSLNVSSMTRDTPYVNVPDGGSYLDGDERSRLLREYKVMFGDVAPQKEVGYLAVASCERFAGSGSVSEARRTRVYD</sequence>
<reference evidence="2" key="2">
    <citation type="journal article" date="2022" name="Microb. Genom.">
        <title>A chromosome-scale genome assembly of the tomato pathogen Cladosporium fulvum reveals a compartmentalized genome architecture and the presence of a dispensable chromosome.</title>
        <authorList>
            <person name="Zaccaron A.Z."/>
            <person name="Chen L.H."/>
            <person name="Samaras A."/>
            <person name="Stergiopoulos I."/>
        </authorList>
    </citation>
    <scope>NUCLEOTIDE SEQUENCE</scope>
    <source>
        <strain evidence="2">Race5_Kim</strain>
    </source>
</reference>
<dbReference type="OrthoDB" id="3692311at2759"/>
<dbReference type="KEGG" id="ffu:CLAFUR5_11356"/>
<evidence type="ECO:0000313" key="2">
    <source>
        <dbReference type="EMBL" id="UJO20566.1"/>
    </source>
</evidence>
<evidence type="ECO:0000313" key="3">
    <source>
        <dbReference type="Proteomes" id="UP000756132"/>
    </source>
</evidence>
<keyword evidence="3" id="KW-1185">Reference proteome</keyword>
<protein>
    <submittedName>
        <fullName evidence="2">Uncharacterized protein</fullName>
    </submittedName>
</protein>
<dbReference type="EMBL" id="CP090170">
    <property type="protein sequence ID" value="UJO20566.1"/>
    <property type="molecule type" value="Genomic_DNA"/>
</dbReference>
<keyword evidence="1" id="KW-0812">Transmembrane</keyword>
<reference evidence="2" key="1">
    <citation type="submission" date="2021-12" db="EMBL/GenBank/DDBJ databases">
        <authorList>
            <person name="Zaccaron A."/>
            <person name="Stergiopoulos I."/>
        </authorList>
    </citation>
    <scope>NUCLEOTIDE SEQUENCE</scope>
    <source>
        <strain evidence="2">Race5_Kim</strain>
    </source>
</reference>
<feature type="transmembrane region" description="Helical" evidence="1">
    <location>
        <begin position="106"/>
        <end position="128"/>
    </location>
</feature>
<organism evidence="2 3">
    <name type="scientific">Passalora fulva</name>
    <name type="common">Tomato leaf mold</name>
    <name type="synonym">Cladosporium fulvum</name>
    <dbReference type="NCBI Taxonomy" id="5499"/>
    <lineage>
        <taxon>Eukaryota</taxon>
        <taxon>Fungi</taxon>
        <taxon>Dikarya</taxon>
        <taxon>Ascomycota</taxon>
        <taxon>Pezizomycotina</taxon>
        <taxon>Dothideomycetes</taxon>
        <taxon>Dothideomycetidae</taxon>
        <taxon>Mycosphaerellales</taxon>
        <taxon>Mycosphaerellaceae</taxon>
        <taxon>Fulvia</taxon>
    </lineage>
</organism>
<gene>
    <name evidence="2" type="ORF">CLAFUR5_11356</name>
</gene>
<keyword evidence="1" id="KW-0472">Membrane</keyword>